<evidence type="ECO:0000313" key="2">
    <source>
        <dbReference type="EMBL" id="SER49097.1"/>
    </source>
</evidence>
<keyword evidence="1" id="KW-0812">Transmembrane</keyword>
<dbReference type="STRING" id="1601833.SAMN05518684_101375"/>
<proteinExistence type="predicted"/>
<organism evidence="2 3">
    <name type="scientific">Salipaludibacillus aurantiacus</name>
    <dbReference type="NCBI Taxonomy" id="1601833"/>
    <lineage>
        <taxon>Bacteria</taxon>
        <taxon>Bacillati</taxon>
        <taxon>Bacillota</taxon>
        <taxon>Bacilli</taxon>
        <taxon>Bacillales</taxon>
        <taxon>Bacillaceae</taxon>
    </lineage>
</organism>
<dbReference type="Pfam" id="PF12685">
    <property type="entry name" value="SpoIIIAH"/>
    <property type="match status" value="1"/>
</dbReference>
<evidence type="ECO:0000313" key="3">
    <source>
        <dbReference type="Proteomes" id="UP000198571"/>
    </source>
</evidence>
<keyword evidence="1" id="KW-0472">Membrane</keyword>
<dbReference type="AlphaFoldDB" id="A0A1H9PLT9"/>
<gene>
    <name evidence="2" type="ORF">SAMN05518684_101375</name>
</gene>
<accession>A0A1H9PLT9</accession>
<dbReference type="RefSeq" id="WP_093047293.1">
    <property type="nucleotide sequence ID" value="NZ_FOGT01000001.1"/>
</dbReference>
<protein>
    <submittedName>
        <fullName evidence="2">Stage III sporulation protein AH</fullName>
    </submittedName>
</protein>
<name>A0A1H9PLT9_9BACI</name>
<dbReference type="InterPro" id="IPR024232">
    <property type="entry name" value="SpoIIIAH"/>
</dbReference>
<dbReference type="InterPro" id="IPR038503">
    <property type="entry name" value="SpoIIIAH_sf"/>
</dbReference>
<reference evidence="3" key="1">
    <citation type="submission" date="2016-10" db="EMBL/GenBank/DDBJ databases">
        <authorList>
            <person name="Varghese N."/>
            <person name="Submissions S."/>
        </authorList>
    </citation>
    <scope>NUCLEOTIDE SEQUENCE [LARGE SCALE GENOMIC DNA]</scope>
    <source>
        <strain evidence="3">S9</strain>
    </source>
</reference>
<keyword evidence="1" id="KW-1133">Transmembrane helix</keyword>
<feature type="transmembrane region" description="Helical" evidence="1">
    <location>
        <begin position="7"/>
        <end position="25"/>
    </location>
</feature>
<dbReference type="Gene3D" id="1.10.287.4300">
    <property type="entry name" value="Stage III sporulation protein AH-like"/>
    <property type="match status" value="1"/>
</dbReference>
<dbReference type="OrthoDB" id="2939102at2"/>
<sequence length="203" mass="23110">MILKRQTVWLLTMLSLIIVLSVYYISMDQIQDPQTAMTDMEEDQDSLNSLEGDLGFEWVEGEDISFVEIEDAEEVLGEGALAPQMNPDEMFDSIRLQRQDSRGKLNEEYTNVIINTETDPEIQVEALEKIEALQAMSQQEEMIETIIRSKGYEDALVMADNDQVNIYVKASDLTTEQVVEINQLAYEHLGIETVRVGFHPGNE</sequence>
<keyword evidence="3" id="KW-1185">Reference proteome</keyword>
<dbReference type="EMBL" id="FOGT01000001">
    <property type="protein sequence ID" value="SER49097.1"/>
    <property type="molecule type" value="Genomic_DNA"/>
</dbReference>
<evidence type="ECO:0000256" key="1">
    <source>
        <dbReference type="SAM" id="Phobius"/>
    </source>
</evidence>
<dbReference type="Proteomes" id="UP000198571">
    <property type="component" value="Unassembled WGS sequence"/>
</dbReference>